<dbReference type="PANTHER" id="PTHR32022:SF10">
    <property type="entry name" value="D-GLUTAMATE CYCLASE, MITOCHONDRIAL"/>
    <property type="match status" value="1"/>
</dbReference>
<comment type="caution">
    <text evidence="3">The sequence shown here is derived from an EMBL/GenBank/DDBJ whole genome shotgun (WGS) entry which is preliminary data.</text>
</comment>
<dbReference type="PIRSF" id="PIRSF029755">
    <property type="entry name" value="UCP029755"/>
    <property type="match status" value="1"/>
</dbReference>
<dbReference type="HAMAP" id="MF_01830">
    <property type="entry name" value="Hydro_lyase"/>
    <property type="match status" value="1"/>
</dbReference>
<keyword evidence="2" id="KW-0456">Lyase</keyword>
<dbReference type="Gene3D" id="3.30.2040.10">
    <property type="entry name" value="PSTPO5379-like domain"/>
    <property type="match status" value="1"/>
</dbReference>
<keyword evidence="4" id="KW-1185">Reference proteome</keyword>
<organism evidence="3 4">
    <name type="scientific">Nannochloropsis gaditana</name>
    <dbReference type="NCBI Taxonomy" id="72520"/>
    <lineage>
        <taxon>Eukaryota</taxon>
        <taxon>Sar</taxon>
        <taxon>Stramenopiles</taxon>
        <taxon>Ochrophyta</taxon>
        <taxon>Eustigmatophyceae</taxon>
        <taxon>Eustigmatales</taxon>
        <taxon>Monodopsidaceae</taxon>
        <taxon>Nannochloropsis</taxon>
    </lineage>
</organism>
<dbReference type="FunFam" id="3.30.2040.10:FF:000001">
    <property type="entry name" value="D-glutamate cyclase, mitochondrial"/>
    <property type="match status" value="1"/>
</dbReference>
<dbReference type="NCBIfam" id="NF003969">
    <property type="entry name" value="PRK05463.1"/>
    <property type="match status" value="1"/>
</dbReference>
<proteinExistence type="inferred from homology"/>
<evidence type="ECO:0000256" key="1">
    <source>
        <dbReference type="ARBA" id="ARBA00007896"/>
    </source>
</evidence>
<accession>W7UBN6</accession>
<reference evidence="3 4" key="1">
    <citation type="journal article" date="2014" name="Mol. Plant">
        <title>Chromosome Scale Genome Assembly and Transcriptome Profiling of Nannochloropsis gaditana in Nitrogen Depletion.</title>
        <authorList>
            <person name="Corteggiani Carpinelli E."/>
            <person name="Telatin A."/>
            <person name="Vitulo N."/>
            <person name="Forcato C."/>
            <person name="D'Angelo M."/>
            <person name="Schiavon R."/>
            <person name="Vezzi A."/>
            <person name="Giacometti G.M."/>
            <person name="Morosinotto T."/>
            <person name="Valle G."/>
        </authorList>
    </citation>
    <scope>NUCLEOTIDE SEQUENCE [LARGE SCALE GENOMIC DNA]</scope>
    <source>
        <strain evidence="3 4">B-31</strain>
    </source>
</reference>
<dbReference type="AlphaFoldDB" id="W7UBN6"/>
<dbReference type="InterPro" id="IPR016938">
    <property type="entry name" value="UPF0317"/>
</dbReference>
<dbReference type="EMBL" id="AZIL01000037">
    <property type="protein sequence ID" value="EWM30399.1"/>
    <property type="molecule type" value="Genomic_DNA"/>
</dbReference>
<dbReference type="PANTHER" id="PTHR32022">
    <property type="entry name" value="D-GLUTAMATE CYCLASE, MITOCHONDRIAL"/>
    <property type="match status" value="1"/>
</dbReference>
<protein>
    <submittedName>
        <fullName evidence="3">Uncharacterized protein family UPF0317</fullName>
    </submittedName>
</protein>
<gene>
    <name evidence="3" type="ORF">Naga_100026g53</name>
</gene>
<name>W7UBN6_9STRA</name>
<evidence type="ECO:0000256" key="2">
    <source>
        <dbReference type="ARBA" id="ARBA00023239"/>
    </source>
</evidence>
<dbReference type="InterPro" id="IPR038021">
    <property type="entry name" value="Putative_hydro-lyase"/>
</dbReference>
<dbReference type="OrthoDB" id="10262538at2759"/>
<dbReference type="GO" id="GO:0016829">
    <property type="term" value="F:lyase activity"/>
    <property type="evidence" value="ECO:0007669"/>
    <property type="project" value="UniProtKB-KW"/>
</dbReference>
<evidence type="ECO:0000313" key="4">
    <source>
        <dbReference type="Proteomes" id="UP000019335"/>
    </source>
</evidence>
<comment type="similarity">
    <text evidence="1">Belongs to the D-glutamate cyclase family.</text>
</comment>
<dbReference type="Proteomes" id="UP000019335">
    <property type="component" value="Chromosome 1"/>
</dbReference>
<sequence length="269" mass="29451">MIMQTPNAFDTPAALRQKIRGGRHTGTTAGCCPGFVQANLVILPIEHALEFMTFCIRNPKPCPLLDITDPGSPHPPTWLANDGADVRTDLPMYRVWQNGKLLKEADDVTDYWRDDFVVFFLGCSFSFEEALVKANLSVRHLEEGKNVPMYKTNIPCRPAGPFQGNMVVSMRPYRPEQLGRVSEVTSRMKAVHGGPIHTGDPAAIGIIDLGQPDYGDAVSIASDEVPVFFACGVTPQNVILDCRLPGIAITHAPGAMFVTDVLNDFLTQN</sequence>
<evidence type="ECO:0000313" key="3">
    <source>
        <dbReference type="EMBL" id="EWM30399.1"/>
    </source>
</evidence>
<dbReference type="SUPFAM" id="SSF160920">
    <property type="entry name" value="PSTPO5379-like"/>
    <property type="match status" value="1"/>
</dbReference>
<dbReference type="Gene3D" id="3.40.1640.10">
    <property type="entry name" value="PSTPO5379-like"/>
    <property type="match status" value="1"/>
</dbReference>
<dbReference type="InterPro" id="IPR009906">
    <property type="entry name" value="D-Glu_cyclase"/>
</dbReference>
<dbReference type="Pfam" id="PF07286">
    <property type="entry name" value="D-Glu_cyclase"/>
    <property type="match status" value="1"/>
</dbReference>